<dbReference type="NCBIfam" id="TIGR02241">
    <property type="entry name" value="conserved hypothetical phage tail region protein"/>
    <property type="match status" value="1"/>
</dbReference>
<proteinExistence type="predicted"/>
<dbReference type="PANTHER" id="PTHR38009:SF1">
    <property type="entry name" value="CONSERVED HYPOTHETICAL PHAGE TAIL PROTEIN"/>
    <property type="match status" value="1"/>
</dbReference>
<reference evidence="2 3" key="1">
    <citation type="submission" date="2018-04" db="EMBL/GenBank/DDBJ databases">
        <authorList>
            <person name="Go L.Y."/>
            <person name="Mitchell J.A."/>
        </authorList>
    </citation>
    <scope>NUCLEOTIDE SEQUENCE [LARGE SCALE GENOMIC DNA]</scope>
    <source>
        <strain evidence="2">ULC066bin1</strain>
    </source>
</reference>
<accession>A0A2W4VXD8</accession>
<sequence length="191" mass="21344">MATESQEQKIEILASSKFYVEITLQGSLEKIDGYFMECSGLSRSQEVIEIVEVTPQVWGKAGSTKGRVLRTKIPGQVKSDNIVLKQGLNISMTMWKWLKAVEDGDWSLQLRDGDITIYDQSQTEQARFRFNGAWPIRYKISDFKADSSEFAITEVELCVRDFLRVDPMTQSATPTAAQTSGTSSAPASTSR</sequence>
<dbReference type="GO" id="GO:0005198">
    <property type="term" value="F:structural molecule activity"/>
    <property type="evidence" value="ECO:0007669"/>
    <property type="project" value="InterPro"/>
</dbReference>
<dbReference type="EMBL" id="QBML01000034">
    <property type="protein sequence ID" value="PZO37052.1"/>
    <property type="molecule type" value="Genomic_DNA"/>
</dbReference>
<dbReference type="PANTHER" id="PTHR38009">
    <property type="entry name" value="CONSERVED HYPOTHETICAL PHAGE TAIL PROTEIN"/>
    <property type="match status" value="1"/>
</dbReference>
<evidence type="ECO:0000313" key="3">
    <source>
        <dbReference type="Proteomes" id="UP000249467"/>
    </source>
</evidence>
<dbReference type="InterPro" id="IPR010667">
    <property type="entry name" value="Phage_T4_Gp19"/>
</dbReference>
<feature type="region of interest" description="Disordered" evidence="1">
    <location>
        <begin position="170"/>
        <end position="191"/>
    </location>
</feature>
<dbReference type="Pfam" id="PF06841">
    <property type="entry name" value="Phage_T4_gp19"/>
    <property type="match status" value="1"/>
</dbReference>
<organism evidence="2 3">
    <name type="scientific">Pseudanabaena frigida</name>
    <dbReference type="NCBI Taxonomy" id="945775"/>
    <lineage>
        <taxon>Bacteria</taxon>
        <taxon>Bacillati</taxon>
        <taxon>Cyanobacteriota</taxon>
        <taxon>Cyanophyceae</taxon>
        <taxon>Pseudanabaenales</taxon>
        <taxon>Pseudanabaenaceae</taxon>
        <taxon>Pseudanabaena</taxon>
    </lineage>
</organism>
<gene>
    <name evidence="2" type="ORF">DCF19_19685</name>
</gene>
<evidence type="ECO:0000313" key="2">
    <source>
        <dbReference type="EMBL" id="PZO37052.1"/>
    </source>
</evidence>
<protein>
    <submittedName>
        <fullName evidence="2">Phage tail protein</fullName>
    </submittedName>
</protein>
<dbReference type="AlphaFoldDB" id="A0A2W4VXD8"/>
<name>A0A2W4VXD8_9CYAN</name>
<dbReference type="InterPro" id="IPR011747">
    <property type="entry name" value="CHP02241"/>
</dbReference>
<dbReference type="Proteomes" id="UP000249467">
    <property type="component" value="Unassembled WGS sequence"/>
</dbReference>
<comment type="caution">
    <text evidence="2">The sequence shown here is derived from an EMBL/GenBank/DDBJ whole genome shotgun (WGS) entry which is preliminary data.</text>
</comment>
<reference evidence="2 3" key="2">
    <citation type="submission" date="2018-06" db="EMBL/GenBank/DDBJ databases">
        <title>Metagenomic assembly of (sub)arctic Cyanobacteria and their associated microbiome from non-axenic cultures.</title>
        <authorList>
            <person name="Baurain D."/>
        </authorList>
    </citation>
    <scope>NUCLEOTIDE SEQUENCE [LARGE SCALE GENOMIC DNA]</scope>
    <source>
        <strain evidence="2">ULC066bin1</strain>
    </source>
</reference>
<evidence type="ECO:0000256" key="1">
    <source>
        <dbReference type="SAM" id="MobiDB-lite"/>
    </source>
</evidence>